<dbReference type="SUPFAM" id="SSF102114">
    <property type="entry name" value="Radical SAM enzymes"/>
    <property type="match status" value="1"/>
</dbReference>
<reference evidence="7" key="1">
    <citation type="submission" date="2021-04" db="EMBL/GenBank/DDBJ databases">
        <authorList>
            <person name="Hornung B."/>
        </authorList>
    </citation>
    <scope>NUCLEOTIDE SEQUENCE</scope>
    <source>
        <strain evidence="7">G5G6</strain>
    </source>
</reference>
<dbReference type="InterPro" id="IPR058240">
    <property type="entry name" value="rSAM_sf"/>
</dbReference>
<evidence type="ECO:0000259" key="6">
    <source>
        <dbReference type="PROSITE" id="PS51918"/>
    </source>
</evidence>
<dbReference type="InterPro" id="IPR013785">
    <property type="entry name" value="Aldolase_TIM"/>
</dbReference>
<dbReference type="PANTHER" id="PTHR43273:SF2">
    <property type="entry name" value="RADICAL SAM CORE DOMAIN-CONTAINING PROTEIN"/>
    <property type="match status" value="1"/>
</dbReference>
<dbReference type="InterPro" id="IPR023819">
    <property type="entry name" value="Pep-mod_rSAM_AF0577"/>
</dbReference>
<sequence length="406" mass="46426">MPCIAAQFFGPEEKTLPTHTLEAIRPAPAPDSDIDPIAGNRVELQLLTTLKCNLKCTYCSLGVGEVLGSQTELKYDIDQLAAFVEKHLAGKEIYVTFYGGEPTLNQKMMQQVMRRFPEFRYQLQTNGTLLDDLPDWMLARFSNILVSIDGGEQTTDDYRGRGIWRKVIRNLGHIHERVGGTITARVTWGNPDTSFEELDELATAIEAVDYLYWQFVADEMYGGDSLEKRKAVLVRLIDKFFSRTDTLYPLVPLMGIVRNKVLPTRGRELYAGLTQCRVSTHLVNVMPNGEIFPCPDMMYAAEMKMGEIQSNWLKKSPLQPTTSMPCEGCEAFSWCRCNCMKNLYLGYVKNDERYRRNVVEPICELVKFIGREVDRHDPHGWFSRLALSVRKQITDAEIYEYVEIMP</sequence>
<evidence type="ECO:0000256" key="1">
    <source>
        <dbReference type="ARBA" id="ARBA00001966"/>
    </source>
</evidence>
<dbReference type="GO" id="GO:0051536">
    <property type="term" value="F:iron-sulfur cluster binding"/>
    <property type="evidence" value="ECO:0007669"/>
    <property type="project" value="UniProtKB-KW"/>
</dbReference>
<comment type="cofactor">
    <cofactor evidence="1">
        <name>[4Fe-4S] cluster</name>
        <dbReference type="ChEBI" id="CHEBI:49883"/>
    </cofactor>
</comment>
<name>A0A916NHM1_9PROT</name>
<dbReference type="PROSITE" id="PS51918">
    <property type="entry name" value="RADICAL_SAM"/>
    <property type="match status" value="1"/>
</dbReference>
<evidence type="ECO:0000313" key="8">
    <source>
        <dbReference type="Proteomes" id="UP000742786"/>
    </source>
</evidence>
<keyword evidence="3" id="KW-0479">Metal-binding</keyword>
<dbReference type="GO" id="GO:0046872">
    <property type="term" value="F:metal ion binding"/>
    <property type="evidence" value="ECO:0007669"/>
    <property type="project" value="UniProtKB-KW"/>
</dbReference>
<dbReference type="Proteomes" id="UP000742786">
    <property type="component" value="Unassembled WGS sequence"/>
</dbReference>
<gene>
    <name evidence="7" type="ORF">GTOL_11409</name>
</gene>
<keyword evidence="5" id="KW-0411">Iron-sulfur</keyword>
<dbReference type="SFLD" id="SFLDS00029">
    <property type="entry name" value="Radical_SAM"/>
    <property type="match status" value="1"/>
</dbReference>
<evidence type="ECO:0000256" key="5">
    <source>
        <dbReference type="ARBA" id="ARBA00023014"/>
    </source>
</evidence>
<accession>A0A916NHM1</accession>
<evidence type="ECO:0000256" key="4">
    <source>
        <dbReference type="ARBA" id="ARBA00023004"/>
    </source>
</evidence>
<evidence type="ECO:0000256" key="3">
    <source>
        <dbReference type="ARBA" id="ARBA00022723"/>
    </source>
</evidence>
<dbReference type="Gene3D" id="3.20.20.70">
    <property type="entry name" value="Aldolase class I"/>
    <property type="match status" value="1"/>
</dbReference>
<dbReference type="SFLD" id="SFLDG01104">
    <property type="entry name" value="Uncharacterised_Radical_SAM_Su"/>
    <property type="match status" value="1"/>
</dbReference>
<dbReference type="GO" id="GO:0016491">
    <property type="term" value="F:oxidoreductase activity"/>
    <property type="evidence" value="ECO:0007669"/>
    <property type="project" value="InterPro"/>
</dbReference>
<dbReference type="AlphaFoldDB" id="A0A916NHM1"/>
<organism evidence="7 8">
    <name type="scientific">Georgfuchsia toluolica</name>
    <dbReference type="NCBI Taxonomy" id="424218"/>
    <lineage>
        <taxon>Bacteria</taxon>
        <taxon>Pseudomonadati</taxon>
        <taxon>Pseudomonadota</taxon>
        <taxon>Betaproteobacteria</taxon>
        <taxon>Nitrosomonadales</taxon>
        <taxon>Sterolibacteriaceae</taxon>
        <taxon>Georgfuchsia</taxon>
    </lineage>
</organism>
<keyword evidence="4" id="KW-0408">Iron</keyword>
<dbReference type="NCBIfam" id="TIGR04085">
    <property type="entry name" value="rSAM_more_4Fe4S"/>
    <property type="match status" value="1"/>
</dbReference>
<dbReference type="CDD" id="cd01335">
    <property type="entry name" value="Radical_SAM"/>
    <property type="match status" value="1"/>
</dbReference>
<proteinExistence type="predicted"/>
<dbReference type="InterPro" id="IPR007197">
    <property type="entry name" value="rSAM"/>
</dbReference>
<comment type="caution">
    <text evidence="7">The sequence shown here is derived from an EMBL/GenBank/DDBJ whole genome shotgun (WGS) entry which is preliminary data.</text>
</comment>
<dbReference type="PANTHER" id="PTHR43273">
    <property type="entry name" value="ANAEROBIC SULFATASE-MATURATING ENZYME HOMOLOG ASLB-RELATED"/>
    <property type="match status" value="1"/>
</dbReference>
<keyword evidence="8" id="KW-1185">Reference proteome</keyword>
<evidence type="ECO:0000313" key="7">
    <source>
        <dbReference type="EMBL" id="CAG4883526.1"/>
    </source>
</evidence>
<dbReference type="Pfam" id="PF04055">
    <property type="entry name" value="Radical_SAM"/>
    <property type="match status" value="1"/>
</dbReference>
<dbReference type="InterPro" id="IPR023885">
    <property type="entry name" value="4Fe4S-binding_SPASM_dom"/>
</dbReference>
<protein>
    <submittedName>
        <fullName evidence="7">Radical SAM protein</fullName>
    </submittedName>
</protein>
<dbReference type="SFLD" id="SFLDG01067">
    <property type="entry name" value="SPASM/twitch_domain_containing"/>
    <property type="match status" value="1"/>
</dbReference>
<dbReference type="InterPro" id="IPR023867">
    <property type="entry name" value="Sulphatase_maturase_rSAM"/>
</dbReference>
<dbReference type="EMBL" id="CAJQUM010000001">
    <property type="protein sequence ID" value="CAG4883526.1"/>
    <property type="molecule type" value="Genomic_DNA"/>
</dbReference>
<keyword evidence="2" id="KW-0949">S-adenosyl-L-methionine</keyword>
<evidence type="ECO:0000256" key="2">
    <source>
        <dbReference type="ARBA" id="ARBA00022691"/>
    </source>
</evidence>
<feature type="domain" description="Radical SAM core" evidence="6">
    <location>
        <begin position="38"/>
        <end position="247"/>
    </location>
</feature>